<keyword evidence="2" id="KW-0472">Membrane</keyword>
<accession>A0A4Z0Z331</accession>
<evidence type="ECO:0000313" key="4">
    <source>
        <dbReference type="Proteomes" id="UP000297716"/>
    </source>
</evidence>
<protein>
    <submittedName>
        <fullName evidence="3">Uncharacterized protein</fullName>
    </submittedName>
</protein>
<sequence>MKLTYLSRAGGFFESNINPVADHGFTILTGILTANSPQLLLSASYLAYNGLFTRLQMAQEWVMYGTGYYPLRVTNSEGMQKSTYRLQLPYRYSLPLITVSAFLHFTVSNTVYVIVSFGGYLKSHYNEIDSQPGLPEDSAVVIGYSPISLIVVLIVTTTLVTIPIILSFKKLPPNMVTVGSNSLAISAACHASSLSQAIPDTQTQNTDSDGDGIDQGANNDNLTEMTQRRSNESTDLESASMPCNHDLESITGDNVGVEHNIDVLGEIARSKIRWGVVKMPPEWYRTFTQDDEIGHLSFGVEKDEVSSPEPGRWYGPQLLSFQQWRPPVAANQDESNPKRAEETGKIE</sequence>
<feature type="region of interest" description="Disordered" evidence="1">
    <location>
        <begin position="325"/>
        <end position="347"/>
    </location>
</feature>
<dbReference type="EMBL" id="SKBN01000079">
    <property type="protein sequence ID" value="TGJ83976.1"/>
    <property type="molecule type" value="Genomic_DNA"/>
</dbReference>
<dbReference type="Proteomes" id="UP000297716">
    <property type="component" value="Unassembled WGS sequence"/>
</dbReference>
<dbReference type="STRING" id="37992.A0A4Z0Z331"/>
<organism evidence="3 4">
    <name type="scientific">Xylaria hypoxylon</name>
    <dbReference type="NCBI Taxonomy" id="37992"/>
    <lineage>
        <taxon>Eukaryota</taxon>
        <taxon>Fungi</taxon>
        <taxon>Dikarya</taxon>
        <taxon>Ascomycota</taxon>
        <taxon>Pezizomycotina</taxon>
        <taxon>Sordariomycetes</taxon>
        <taxon>Xylariomycetidae</taxon>
        <taxon>Xylariales</taxon>
        <taxon>Xylariaceae</taxon>
        <taxon>Xylaria</taxon>
    </lineage>
</organism>
<evidence type="ECO:0000313" key="3">
    <source>
        <dbReference type="EMBL" id="TGJ83976.1"/>
    </source>
</evidence>
<feature type="transmembrane region" description="Helical" evidence="2">
    <location>
        <begin position="141"/>
        <end position="166"/>
    </location>
</feature>
<feature type="transmembrane region" description="Helical" evidence="2">
    <location>
        <begin position="94"/>
        <end position="121"/>
    </location>
</feature>
<gene>
    <name evidence="3" type="ORF">E0Z10_g4817</name>
</gene>
<comment type="caution">
    <text evidence="3">The sequence shown here is derived from an EMBL/GenBank/DDBJ whole genome shotgun (WGS) entry which is preliminary data.</text>
</comment>
<dbReference type="OrthoDB" id="5429634at2759"/>
<feature type="compositionally biased region" description="Polar residues" evidence="1">
    <location>
        <begin position="216"/>
        <end position="225"/>
    </location>
</feature>
<reference evidence="3 4" key="1">
    <citation type="submission" date="2019-03" db="EMBL/GenBank/DDBJ databases">
        <title>Draft genome sequence of Xylaria hypoxylon DSM 108379, a ubiquitous saprotrophic-parasitic fungi on hardwood.</title>
        <authorList>
            <person name="Buettner E."/>
            <person name="Leonhardt S."/>
            <person name="Gebauer A.M."/>
            <person name="Liers C."/>
            <person name="Hofrichter M."/>
            <person name="Kellner H."/>
        </authorList>
    </citation>
    <scope>NUCLEOTIDE SEQUENCE [LARGE SCALE GENOMIC DNA]</scope>
    <source>
        <strain evidence="3 4">DSM 108379</strain>
    </source>
</reference>
<keyword evidence="2" id="KW-0812">Transmembrane</keyword>
<keyword evidence="2" id="KW-1133">Transmembrane helix</keyword>
<feature type="region of interest" description="Disordered" evidence="1">
    <location>
        <begin position="200"/>
        <end position="240"/>
    </location>
</feature>
<evidence type="ECO:0000256" key="2">
    <source>
        <dbReference type="SAM" id="Phobius"/>
    </source>
</evidence>
<dbReference type="PANTHER" id="PTHR35395">
    <property type="entry name" value="DUF6536 DOMAIN-CONTAINING PROTEIN"/>
    <property type="match status" value="1"/>
</dbReference>
<dbReference type="AlphaFoldDB" id="A0A4Z0Z331"/>
<feature type="compositionally biased region" description="Basic and acidic residues" evidence="1">
    <location>
        <begin position="335"/>
        <end position="347"/>
    </location>
</feature>
<proteinExistence type="predicted"/>
<keyword evidence="4" id="KW-1185">Reference proteome</keyword>
<dbReference type="PANTHER" id="PTHR35395:SF1">
    <property type="entry name" value="DUF6536 DOMAIN-CONTAINING PROTEIN"/>
    <property type="match status" value="1"/>
</dbReference>
<evidence type="ECO:0000256" key="1">
    <source>
        <dbReference type="SAM" id="MobiDB-lite"/>
    </source>
</evidence>
<name>A0A4Z0Z331_9PEZI</name>